<dbReference type="EMBL" id="JANPWB010000014">
    <property type="protein sequence ID" value="KAJ1096839.1"/>
    <property type="molecule type" value="Genomic_DNA"/>
</dbReference>
<gene>
    <name evidence="2" type="ORF">NDU88_001970</name>
</gene>
<feature type="compositionally biased region" description="Basic and acidic residues" evidence="1">
    <location>
        <begin position="13"/>
        <end position="53"/>
    </location>
</feature>
<protein>
    <submittedName>
        <fullName evidence="2">Uncharacterized protein</fullName>
    </submittedName>
</protein>
<name>A0AAV7M140_PLEWA</name>
<organism evidence="2 3">
    <name type="scientific">Pleurodeles waltl</name>
    <name type="common">Iberian ribbed newt</name>
    <dbReference type="NCBI Taxonomy" id="8319"/>
    <lineage>
        <taxon>Eukaryota</taxon>
        <taxon>Metazoa</taxon>
        <taxon>Chordata</taxon>
        <taxon>Craniata</taxon>
        <taxon>Vertebrata</taxon>
        <taxon>Euteleostomi</taxon>
        <taxon>Amphibia</taxon>
        <taxon>Batrachia</taxon>
        <taxon>Caudata</taxon>
        <taxon>Salamandroidea</taxon>
        <taxon>Salamandridae</taxon>
        <taxon>Pleurodelinae</taxon>
        <taxon>Pleurodeles</taxon>
    </lineage>
</organism>
<comment type="caution">
    <text evidence="2">The sequence shown here is derived from an EMBL/GenBank/DDBJ whole genome shotgun (WGS) entry which is preliminary data.</text>
</comment>
<proteinExistence type="predicted"/>
<accession>A0AAV7M140</accession>
<evidence type="ECO:0000313" key="2">
    <source>
        <dbReference type="EMBL" id="KAJ1096839.1"/>
    </source>
</evidence>
<feature type="region of interest" description="Disordered" evidence="1">
    <location>
        <begin position="1"/>
        <end position="55"/>
    </location>
</feature>
<dbReference type="Proteomes" id="UP001066276">
    <property type="component" value="Chromosome 10"/>
</dbReference>
<dbReference type="AlphaFoldDB" id="A0AAV7M140"/>
<evidence type="ECO:0000313" key="3">
    <source>
        <dbReference type="Proteomes" id="UP001066276"/>
    </source>
</evidence>
<reference evidence="2" key="1">
    <citation type="journal article" date="2022" name="bioRxiv">
        <title>Sequencing and chromosome-scale assembly of the giantPleurodeles waltlgenome.</title>
        <authorList>
            <person name="Brown T."/>
            <person name="Elewa A."/>
            <person name="Iarovenko S."/>
            <person name="Subramanian E."/>
            <person name="Araus A.J."/>
            <person name="Petzold A."/>
            <person name="Susuki M."/>
            <person name="Suzuki K.-i.T."/>
            <person name="Hayashi T."/>
            <person name="Toyoda A."/>
            <person name="Oliveira C."/>
            <person name="Osipova E."/>
            <person name="Leigh N.D."/>
            <person name="Simon A."/>
            <person name="Yun M.H."/>
        </authorList>
    </citation>
    <scope>NUCLEOTIDE SEQUENCE</scope>
    <source>
        <strain evidence="2">20211129_DDA</strain>
        <tissue evidence="2">Liver</tissue>
    </source>
</reference>
<sequence>MGMPQQGSSGNPNEERDVKKSDDEEKQNLETRGEDTKPGAETDREPDREEFTTRRLRHVPGGTWLHNVRAFINKRAPIGFRGCKGEVREHMTSLVDKTDQVGESHKQLLHVSTCDALGVIPTSHSPPTPLPGESQTMLYGITLT</sequence>
<evidence type="ECO:0000256" key="1">
    <source>
        <dbReference type="SAM" id="MobiDB-lite"/>
    </source>
</evidence>
<feature type="compositionally biased region" description="Polar residues" evidence="1">
    <location>
        <begin position="1"/>
        <end position="12"/>
    </location>
</feature>
<keyword evidence="3" id="KW-1185">Reference proteome</keyword>